<evidence type="ECO:0000313" key="6">
    <source>
        <dbReference type="Proteomes" id="UP000184192"/>
    </source>
</evidence>
<dbReference type="PANTHER" id="PTHR21599:SF0">
    <property type="entry name" value="GLYCERATE KINASE"/>
    <property type="match status" value="1"/>
</dbReference>
<dbReference type="GO" id="GO:0008887">
    <property type="term" value="F:glycerate kinase activity"/>
    <property type="evidence" value="ECO:0007669"/>
    <property type="project" value="UniProtKB-UniRule"/>
</dbReference>
<reference evidence="6" key="1">
    <citation type="submission" date="2016-11" db="EMBL/GenBank/DDBJ databases">
        <authorList>
            <person name="Varghese N."/>
            <person name="Submissions S."/>
        </authorList>
    </citation>
    <scope>NUCLEOTIDE SEQUENCE [LARGE SCALE GENOMIC DNA]</scope>
    <source>
        <strain evidence="6">DSM 26884</strain>
    </source>
</reference>
<keyword evidence="6" id="KW-1185">Reference proteome</keyword>
<dbReference type="InterPro" id="IPR018193">
    <property type="entry name" value="Glyc_kinase_flavodox-like_fold"/>
</dbReference>
<dbReference type="AlphaFoldDB" id="A0A1M6HF66"/>
<dbReference type="Pfam" id="PF02595">
    <property type="entry name" value="Gly_kinase"/>
    <property type="match status" value="1"/>
</dbReference>
<dbReference type="PIRSF" id="PIRSF006078">
    <property type="entry name" value="GlxK"/>
    <property type="match status" value="1"/>
</dbReference>
<evidence type="ECO:0000256" key="3">
    <source>
        <dbReference type="ARBA" id="ARBA00022777"/>
    </source>
</evidence>
<evidence type="ECO:0000313" key="5">
    <source>
        <dbReference type="EMBL" id="SHJ20851.1"/>
    </source>
</evidence>
<dbReference type="EMBL" id="FQZN01000018">
    <property type="protein sequence ID" value="SHJ20851.1"/>
    <property type="molecule type" value="Genomic_DNA"/>
</dbReference>
<proteinExistence type="inferred from homology"/>
<evidence type="ECO:0000256" key="2">
    <source>
        <dbReference type="ARBA" id="ARBA00022679"/>
    </source>
</evidence>
<dbReference type="GeneID" id="92713032"/>
<dbReference type="eggNOG" id="COG1929">
    <property type="taxonomic scope" value="Bacteria"/>
</dbReference>
<dbReference type="Proteomes" id="UP000184192">
    <property type="component" value="Unassembled WGS sequence"/>
</dbReference>
<dbReference type="Gene3D" id="3.40.50.10350">
    <property type="entry name" value="Glycerate kinase, domain 1"/>
    <property type="match status" value="1"/>
</dbReference>
<dbReference type="RefSeq" id="WP_073314047.1">
    <property type="nucleotide sequence ID" value="NZ_FQZN01000018.1"/>
</dbReference>
<evidence type="ECO:0000256" key="1">
    <source>
        <dbReference type="ARBA" id="ARBA00006284"/>
    </source>
</evidence>
<keyword evidence="2 4" id="KW-0808">Transferase</keyword>
<comment type="similarity">
    <text evidence="1 4">Belongs to the glycerate kinase type-1 family.</text>
</comment>
<gene>
    <name evidence="5" type="ORF">SAMN05444350_11842</name>
</gene>
<dbReference type="Gene3D" id="3.90.1510.10">
    <property type="entry name" value="Glycerate kinase, domain 2"/>
    <property type="match status" value="1"/>
</dbReference>
<organism evidence="5 6">
    <name type="scientific">Bacteroides stercorirosoris</name>
    <dbReference type="NCBI Taxonomy" id="871324"/>
    <lineage>
        <taxon>Bacteria</taxon>
        <taxon>Pseudomonadati</taxon>
        <taxon>Bacteroidota</taxon>
        <taxon>Bacteroidia</taxon>
        <taxon>Bacteroidales</taxon>
        <taxon>Bacteroidaceae</taxon>
        <taxon>Bacteroides</taxon>
    </lineage>
</organism>
<dbReference type="NCBIfam" id="TIGR00045">
    <property type="entry name" value="glycerate kinase"/>
    <property type="match status" value="1"/>
</dbReference>
<name>A0A1M6HF66_9BACE</name>
<dbReference type="PANTHER" id="PTHR21599">
    <property type="entry name" value="GLYCERATE KINASE"/>
    <property type="match status" value="1"/>
</dbReference>
<sequence>MKKAVIAIDSFKGCLSSAEAGKAAAEGIRSIYPECEILCLPIADGGEGMLEVLIEATDGQRIHISAHNPLMEWHTACYGILKNGRTVCIEMAGISGLPLVPPEKRNPMLTTSYGTGELIRDALERGCRNFIIGIGGSATNDAGLGMLQALGFRFLDKEGKVLRTGCGGVLMEVASIDTSFVHPGLRTSHFTVACDVQNPFHGPEGAAYIFAPQKGADRKMVEALDAGMKNFAEVIFHKTGKDISNHPGAGAAGGMGGSLLAFLNAELKPGIQLMLETLDFSNKIKGADLIITGEGKADKQTLMGKVPSGILDKARKQKIPVILIAGSVENADDLHRAGFRGVYSINPPSITLEQAMQPEVARANISETVVEICRSF</sequence>
<protein>
    <submittedName>
        <fullName evidence="5">Glycerate kinase</fullName>
    </submittedName>
</protein>
<dbReference type="InterPro" id="IPR004381">
    <property type="entry name" value="Glycerate_kinase"/>
</dbReference>
<dbReference type="SUPFAM" id="SSF110738">
    <property type="entry name" value="Glycerate kinase I"/>
    <property type="match status" value="1"/>
</dbReference>
<dbReference type="InterPro" id="IPR036129">
    <property type="entry name" value="Glycerate_kinase_sf"/>
</dbReference>
<accession>A0A1M6HF66</accession>
<dbReference type="GO" id="GO:0031388">
    <property type="term" value="P:organic acid phosphorylation"/>
    <property type="evidence" value="ECO:0007669"/>
    <property type="project" value="UniProtKB-UniRule"/>
</dbReference>
<keyword evidence="3 4" id="KW-0418">Kinase</keyword>
<dbReference type="InterPro" id="IPR018197">
    <property type="entry name" value="Glycerate_kinase_RE-like"/>
</dbReference>
<evidence type="ECO:0000256" key="4">
    <source>
        <dbReference type="PIRNR" id="PIRNR006078"/>
    </source>
</evidence>